<evidence type="ECO:0000256" key="1">
    <source>
        <dbReference type="SAM" id="SignalP"/>
    </source>
</evidence>
<comment type="caution">
    <text evidence="3">The sequence shown here is derived from an EMBL/GenBank/DDBJ whole genome shotgun (WGS) entry which is preliminary data.</text>
</comment>
<dbReference type="EMBL" id="CAJOAX010006584">
    <property type="protein sequence ID" value="CAF3985350.1"/>
    <property type="molecule type" value="Genomic_DNA"/>
</dbReference>
<dbReference type="InterPro" id="IPR027375">
    <property type="entry name" value="DKNYY"/>
</dbReference>
<dbReference type="InterPro" id="IPR013320">
    <property type="entry name" value="ConA-like_dom_sf"/>
</dbReference>
<protein>
    <recommendedName>
        <fullName evidence="2">MAM domain-containing protein</fullName>
    </recommendedName>
</protein>
<organism evidence="3 4">
    <name type="scientific">Rotaria sordida</name>
    <dbReference type="NCBI Taxonomy" id="392033"/>
    <lineage>
        <taxon>Eukaryota</taxon>
        <taxon>Metazoa</taxon>
        <taxon>Spiralia</taxon>
        <taxon>Gnathifera</taxon>
        <taxon>Rotifera</taxon>
        <taxon>Eurotatoria</taxon>
        <taxon>Bdelloidea</taxon>
        <taxon>Philodinida</taxon>
        <taxon>Philodinidae</taxon>
        <taxon>Rotaria</taxon>
    </lineage>
</organism>
<feature type="domain" description="MAM" evidence="2">
    <location>
        <begin position="180"/>
        <end position="334"/>
    </location>
</feature>
<dbReference type="InterPro" id="IPR000998">
    <property type="entry name" value="MAM_dom"/>
</dbReference>
<gene>
    <name evidence="3" type="ORF">OTI717_LOCUS28176</name>
</gene>
<sequence length="838" mass="95685">MLLILFILLCQTFLSQGAILNCDFETNCNDFALYGFWAIIDGYHPQPIDHDHTLNIEAGHYVFYNPSPGTRGFEMRTQNWLQPSTDRPLCFRMWYYSSQINFLFSVQVVQGEGVELIRTLASVVDKNVSTVDWTLINVKLPNEKIKISVQTNLTQKYLAFDDISVDYCDGPRPSPPKVLFTCDFESPCSDNFVSLPKYPYQWLISNASDANSIEFFAPSADYTFGNGSGHYAFVPASKIVDNGKVGYLHLQKQLQITSQESYCLNFQYYAYPSSDRSYLKIYSWASDESKAIQMAWGIINLPVGNYSLLFRVDTDTSFTYSFALDNIDITSCDYPPSSTSYNSLLSFSCNFDNSTMCDMINDEMSSTFNFTIFTGDTIPDQELGPDRDHTNNSTSGGFLYWNQYLPVNTSDRGRVYLSKKIEQYAGMCVKFAYYVKSKVVNKNTTVIRLSGDGYSSTGLWYQVLDDSQGWQIALVPLRLGFRFHHRLYNDANNRLNHKLRSVTTVQSRLAMDIYNLYPAYGKDNYNVYFAGEKMNVGSVNSFEVLGNFYAKDKWNVYYMNKKLDIISIGSFHELGSGYAKDNYNVYFLDKKLDVISVSSFKTLGYRYAKDNYNVYYIGRKLDVISVSSFVALDNRYAKDNYNVYYLDKKLDVISVSSFKVLGNGYAKDNYNVYYLGKRLNVISVSSFEVLHGAYAKDNYNVYLAGEKLDVISISSFKVLSSDYAKDNYNVYYLNKKLDVISVNSFQALGHGYAKDNYNVYYLDKKLDVISVSSFKVLGGDYAKDNYNVYYIGRKLDVISVYSFEASSNGYAKDNYNVYYMGKKIPGASVSSFTLFKQK</sequence>
<dbReference type="PROSITE" id="PS50060">
    <property type="entry name" value="MAM_2"/>
    <property type="match status" value="3"/>
</dbReference>
<dbReference type="PANTHER" id="PTHR23282">
    <property type="entry name" value="APICAL ENDOSOMAL GLYCOPROTEIN PRECURSOR"/>
    <property type="match status" value="1"/>
</dbReference>
<dbReference type="Pfam" id="PF13644">
    <property type="entry name" value="DKNYY"/>
    <property type="match status" value="1"/>
</dbReference>
<accession>A0A819MXQ8</accession>
<feature type="domain" description="MAM" evidence="2">
    <location>
        <begin position="347"/>
        <end position="484"/>
    </location>
</feature>
<feature type="chain" id="PRO_5032731599" description="MAM domain-containing protein" evidence="1">
    <location>
        <begin position="18"/>
        <end position="838"/>
    </location>
</feature>
<dbReference type="Gene3D" id="2.60.120.200">
    <property type="match status" value="3"/>
</dbReference>
<dbReference type="SUPFAM" id="SSF49899">
    <property type="entry name" value="Concanavalin A-like lectins/glucanases"/>
    <property type="match status" value="3"/>
</dbReference>
<evidence type="ECO:0000313" key="3">
    <source>
        <dbReference type="EMBL" id="CAF3985350.1"/>
    </source>
</evidence>
<reference evidence="3" key="1">
    <citation type="submission" date="2021-02" db="EMBL/GenBank/DDBJ databases">
        <authorList>
            <person name="Nowell W R."/>
        </authorList>
    </citation>
    <scope>NUCLEOTIDE SEQUENCE</scope>
</reference>
<feature type="signal peptide" evidence="1">
    <location>
        <begin position="1"/>
        <end position="17"/>
    </location>
</feature>
<dbReference type="InterPro" id="IPR051560">
    <property type="entry name" value="MAM_domain-containing"/>
</dbReference>
<dbReference type="Proteomes" id="UP000663823">
    <property type="component" value="Unassembled WGS sequence"/>
</dbReference>
<dbReference type="PANTHER" id="PTHR23282:SF101">
    <property type="entry name" value="MAM DOMAIN-CONTAINING PROTEIN"/>
    <property type="match status" value="1"/>
</dbReference>
<proteinExistence type="predicted"/>
<dbReference type="AlphaFoldDB" id="A0A819MXQ8"/>
<dbReference type="GO" id="GO:0016020">
    <property type="term" value="C:membrane"/>
    <property type="evidence" value="ECO:0007669"/>
    <property type="project" value="InterPro"/>
</dbReference>
<name>A0A819MXQ8_9BILA</name>
<dbReference type="SMART" id="SM00137">
    <property type="entry name" value="MAM"/>
    <property type="match status" value="1"/>
</dbReference>
<keyword evidence="1" id="KW-0732">Signal</keyword>
<evidence type="ECO:0000313" key="4">
    <source>
        <dbReference type="Proteomes" id="UP000663823"/>
    </source>
</evidence>
<dbReference type="Pfam" id="PF00629">
    <property type="entry name" value="MAM"/>
    <property type="match status" value="3"/>
</dbReference>
<feature type="domain" description="MAM" evidence="2">
    <location>
        <begin position="20"/>
        <end position="96"/>
    </location>
</feature>
<evidence type="ECO:0000259" key="2">
    <source>
        <dbReference type="PROSITE" id="PS50060"/>
    </source>
</evidence>